<gene>
    <name evidence="5" type="ORF">HHT355_2680</name>
</gene>
<evidence type="ECO:0000256" key="3">
    <source>
        <dbReference type="ARBA" id="ARBA00022833"/>
    </source>
</evidence>
<reference evidence="5 6" key="1">
    <citation type="submission" date="2015-06" db="EMBL/GenBank/DDBJ databases">
        <authorList>
            <person name="Wibberg Daniel"/>
        </authorList>
    </citation>
    <scope>NUCLEOTIDE SEQUENCE [LARGE SCALE GENOMIC DNA]</scope>
    <source>
        <strain evidence="5 6">T3/55T</strain>
    </source>
</reference>
<dbReference type="AlphaFoldDB" id="A0A0H5SM25"/>
<dbReference type="GO" id="GO:0006269">
    <property type="term" value="P:DNA replication, synthesis of primer"/>
    <property type="evidence" value="ECO:0007669"/>
    <property type="project" value="TreeGrafter"/>
</dbReference>
<dbReference type="Proteomes" id="UP000236497">
    <property type="component" value="Unassembled WGS sequence"/>
</dbReference>
<dbReference type="PANTHER" id="PTHR30313">
    <property type="entry name" value="DNA PRIMASE"/>
    <property type="match status" value="1"/>
</dbReference>
<dbReference type="Pfam" id="PF01807">
    <property type="entry name" value="Zn_ribbon_DnaG"/>
    <property type="match status" value="1"/>
</dbReference>
<evidence type="ECO:0000256" key="2">
    <source>
        <dbReference type="ARBA" id="ARBA00022771"/>
    </source>
</evidence>
<protein>
    <recommendedName>
        <fullName evidence="4">Zinc finger CHC2-type domain-containing protein</fullName>
    </recommendedName>
</protein>
<dbReference type="Gene3D" id="3.40.1360.10">
    <property type="match status" value="1"/>
</dbReference>
<keyword evidence="2" id="KW-0863">Zinc-finger</keyword>
<evidence type="ECO:0000313" key="5">
    <source>
        <dbReference type="EMBL" id="CRZ35861.1"/>
    </source>
</evidence>
<dbReference type="GO" id="GO:0003899">
    <property type="term" value="F:DNA-directed RNA polymerase activity"/>
    <property type="evidence" value="ECO:0007669"/>
    <property type="project" value="InterPro"/>
</dbReference>
<dbReference type="Gene3D" id="3.90.580.10">
    <property type="entry name" value="Zinc finger, CHC2-type domain"/>
    <property type="match status" value="1"/>
</dbReference>
<dbReference type="EMBL" id="CVTD020000029">
    <property type="protein sequence ID" value="CRZ35861.1"/>
    <property type="molecule type" value="Genomic_DNA"/>
</dbReference>
<dbReference type="InterPro" id="IPR036977">
    <property type="entry name" value="DNA_primase_Znf_CHC2"/>
</dbReference>
<name>A0A0H5SM25_HERHM</name>
<dbReference type="SUPFAM" id="SSF57783">
    <property type="entry name" value="Zinc beta-ribbon"/>
    <property type="match status" value="1"/>
</dbReference>
<accession>A0A0H5SM25</accession>
<feature type="domain" description="Zinc finger CHC2-type" evidence="4">
    <location>
        <begin position="53"/>
        <end position="101"/>
    </location>
</feature>
<keyword evidence="6" id="KW-1185">Reference proteome</keyword>
<keyword evidence="1" id="KW-0479">Metal-binding</keyword>
<dbReference type="SUPFAM" id="SSF56731">
    <property type="entry name" value="DNA primase core"/>
    <property type="match status" value="1"/>
</dbReference>
<keyword evidence="3" id="KW-0862">Zinc</keyword>
<dbReference type="InterPro" id="IPR034154">
    <property type="entry name" value="TOPRIM_DnaG/twinkle"/>
</dbReference>
<evidence type="ECO:0000256" key="1">
    <source>
        <dbReference type="ARBA" id="ARBA00022723"/>
    </source>
</evidence>
<evidence type="ECO:0000313" key="6">
    <source>
        <dbReference type="Proteomes" id="UP000236497"/>
    </source>
</evidence>
<proteinExistence type="predicted"/>
<dbReference type="InterPro" id="IPR002694">
    <property type="entry name" value="Znf_CHC2"/>
</dbReference>
<dbReference type="GO" id="GO:0005737">
    <property type="term" value="C:cytoplasm"/>
    <property type="evidence" value="ECO:0007669"/>
    <property type="project" value="TreeGrafter"/>
</dbReference>
<organism evidence="5 6">
    <name type="scientific">Herbinix hemicellulosilytica</name>
    <dbReference type="NCBI Taxonomy" id="1564487"/>
    <lineage>
        <taxon>Bacteria</taxon>
        <taxon>Bacillati</taxon>
        <taxon>Bacillota</taxon>
        <taxon>Clostridia</taxon>
        <taxon>Lachnospirales</taxon>
        <taxon>Lachnospiraceae</taxon>
        <taxon>Herbinix</taxon>
    </lineage>
</organism>
<evidence type="ECO:0000259" key="4">
    <source>
        <dbReference type="Pfam" id="PF01807"/>
    </source>
</evidence>
<dbReference type="PANTHER" id="PTHR30313:SF2">
    <property type="entry name" value="DNA PRIMASE"/>
    <property type="match status" value="1"/>
</dbReference>
<dbReference type="InterPro" id="IPR050219">
    <property type="entry name" value="DnaG_primase"/>
</dbReference>
<sequence>MNINEIIENKIKYEMGQLYNYLNEIENTYISPHITGENLVRFFNLNATNQYGHWRCVCPFHQGASNKTEFIFNDNEKSFTCFACKTSGTYLKFIALMQGFTSNALNEAKIFAAINFAHLNLTFNSISDYKEKIKQKVLKRYEATKSLNIKDYYDISVLPRESTPLVNTVARKPDNSIVINKKESSIEPSSKKDTELNVYAQAIEDAKNSILLHEILLNKEQFNSIDKLQDFMHKKYYISGGTIEKYGLIYFDRQNQSKLTHPNFYGLSDRVIFPFKDHNSGIIVGLHCRHVLYKKEEGKSKQWGKYSNILDYGELKTKDNGYQYYGIKSFSIGQFLFNLFEIKNNKVTKLWITEGVADCLKLISLGYINAVSPGQSNLTDEQINLLKHYFGCEIEVLLFFDNDNNNIGQCNSIQIAYKLWNSGFRKIKIVRTFPGQGKDLTDVAVAIQDDNQLQMLIDLWEKNGYVFSPASEEHLNILLNSGYYTDSEVFSIDPRDIEEEIAKVNLLKKLSQQNGIDIKELKQIKNITSILELKTNNSNDNTKDNVFEPAGTTHITPPSRNEVELCKTDTSQKTEYYFMNISDAQLYRLKQKFDIDTIKEIDEKCTREQIINIVGKIINGIPFELDEYFSPEKFTPPTLVDEDFKPILVEPEDMPF</sequence>
<dbReference type="Pfam" id="PF13155">
    <property type="entry name" value="Toprim_2"/>
    <property type="match status" value="1"/>
</dbReference>
<dbReference type="GO" id="GO:0008270">
    <property type="term" value="F:zinc ion binding"/>
    <property type="evidence" value="ECO:0007669"/>
    <property type="project" value="UniProtKB-KW"/>
</dbReference>
<dbReference type="GO" id="GO:0003677">
    <property type="term" value="F:DNA binding"/>
    <property type="evidence" value="ECO:0007669"/>
    <property type="project" value="InterPro"/>
</dbReference>
<dbReference type="CDD" id="cd01029">
    <property type="entry name" value="TOPRIM_primases"/>
    <property type="match status" value="1"/>
</dbReference>
<dbReference type="RefSeq" id="WP_158245976.1">
    <property type="nucleotide sequence ID" value="NZ_CVTD020000029.1"/>
</dbReference>